<proteinExistence type="predicted"/>
<gene>
    <name evidence="3" type="primary">Necator_chrIV.g13421</name>
    <name evidence="3" type="ORF">RB195_000130</name>
</gene>
<dbReference type="EMBL" id="JAVFWL010000004">
    <property type="protein sequence ID" value="KAK6746670.1"/>
    <property type="molecule type" value="Genomic_DNA"/>
</dbReference>
<reference evidence="3 4" key="1">
    <citation type="submission" date="2023-08" db="EMBL/GenBank/DDBJ databases">
        <title>A Necator americanus chromosomal reference genome.</title>
        <authorList>
            <person name="Ilik V."/>
            <person name="Petrzelkova K.J."/>
            <person name="Pardy F."/>
            <person name="Fuh T."/>
            <person name="Niatou-Singa F.S."/>
            <person name="Gouil Q."/>
            <person name="Baker L."/>
            <person name="Ritchie M.E."/>
            <person name="Jex A.R."/>
            <person name="Gazzola D."/>
            <person name="Li H."/>
            <person name="Toshio Fujiwara R."/>
            <person name="Zhan B."/>
            <person name="Aroian R.V."/>
            <person name="Pafco B."/>
            <person name="Schwarz E.M."/>
        </authorList>
    </citation>
    <scope>NUCLEOTIDE SEQUENCE [LARGE SCALE GENOMIC DNA]</scope>
    <source>
        <strain evidence="3 4">Aroian</strain>
        <tissue evidence="3">Whole animal</tissue>
    </source>
</reference>
<dbReference type="Gene3D" id="3.40.50.1820">
    <property type="entry name" value="alpha/beta hydrolase"/>
    <property type="match status" value="1"/>
</dbReference>
<evidence type="ECO:0000313" key="4">
    <source>
        <dbReference type="Proteomes" id="UP001303046"/>
    </source>
</evidence>
<keyword evidence="4" id="KW-1185">Reference proteome</keyword>
<keyword evidence="1" id="KW-0732">Signal</keyword>
<comment type="caution">
    <text evidence="3">The sequence shown here is derived from an EMBL/GenBank/DDBJ whole genome shotgun (WGS) entry which is preliminary data.</text>
</comment>
<dbReference type="InterPro" id="IPR029058">
    <property type="entry name" value="AB_hydrolase_fold"/>
</dbReference>
<feature type="signal peptide" evidence="1">
    <location>
        <begin position="1"/>
        <end position="15"/>
    </location>
</feature>
<name>A0ABR1D9T2_NECAM</name>
<dbReference type="CDD" id="cd00519">
    <property type="entry name" value="Lipase_3"/>
    <property type="match status" value="1"/>
</dbReference>
<evidence type="ECO:0000256" key="1">
    <source>
        <dbReference type="SAM" id="SignalP"/>
    </source>
</evidence>
<dbReference type="SUPFAM" id="SSF53474">
    <property type="entry name" value="alpha/beta-Hydrolases"/>
    <property type="match status" value="1"/>
</dbReference>
<feature type="domain" description="Fungal lipase-type" evidence="2">
    <location>
        <begin position="82"/>
        <end position="218"/>
    </location>
</feature>
<accession>A0ABR1D9T2</accession>
<evidence type="ECO:0000259" key="2">
    <source>
        <dbReference type="Pfam" id="PF01764"/>
    </source>
</evidence>
<dbReference type="InterPro" id="IPR002921">
    <property type="entry name" value="Fungal_lipase-type"/>
</dbReference>
<sequence>MKMLFILSLAVSAHALGTYSDEFTRHFMFPLSAAAYSDRPEMCIKTLTRNATLSRQTTVSCGVSNTTCSGFTAVIPEERAIVLSFRGTTTTAQLIDQATKSAFNNWVKWMFGGHVSSYFGNAFVKVWNGGMGADFVKLRKKYPNFEIWITGHSLGGSMASLASSYLIGNRFADPLRTKLMTFGQPRTGDPHFSNTHREQAEYAFRVVHWRDIVPHILTAGYKHHRQEAFYKSGMKPGDYTVCKDDESKECSNGLFLKASTRDHTHYFGKHVSTYGIEGCV</sequence>
<dbReference type="PANTHER" id="PTHR45908:SF8">
    <property type="entry name" value="FUNGAL LIPASE-LIKE DOMAIN-CONTAINING PROTEIN"/>
    <property type="match status" value="1"/>
</dbReference>
<organism evidence="3 4">
    <name type="scientific">Necator americanus</name>
    <name type="common">Human hookworm</name>
    <dbReference type="NCBI Taxonomy" id="51031"/>
    <lineage>
        <taxon>Eukaryota</taxon>
        <taxon>Metazoa</taxon>
        <taxon>Ecdysozoa</taxon>
        <taxon>Nematoda</taxon>
        <taxon>Chromadorea</taxon>
        <taxon>Rhabditida</taxon>
        <taxon>Rhabditina</taxon>
        <taxon>Rhabditomorpha</taxon>
        <taxon>Strongyloidea</taxon>
        <taxon>Ancylostomatidae</taxon>
        <taxon>Bunostominae</taxon>
        <taxon>Necator</taxon>
    </lineage>
</organism>
<evidence type="ECO:0000313" key="3">
    <source>
        <dbReference type="EMBL" id="KAK6746670.1"/>
    </source>
</evidence>
<dbReference type="Pfam" id="PF01764">
    <property type="entry name" value="Lipase_3"/>
    <property type="match status" value="1"/>
</dbReference>
<feature type="chain" id="PRO_5047521495" description="Fungal lipase-type domain-containing protein" evidence="1">
    <location>
        <begin position="16"/>
        <end position="280"/>
    </location>
</feature>
<dbReference type="Proteomes" id="UP001303046">
    <property type="component" value="Unassembled WGS sequence"/>
</dbReference>
<dbReference type="PANTHER" id="PTHR45908">
    <property type="entry name" value="PROTEIN CBG11750-RELATED"/>
    <property type="match status" value="1"/>
</dbReference>
<protein>
    <recommendedName>
        <fullName evidence="2">Fungal lipase-type domain-containing protein</fullName>
    </recommendedName>
</protein>